<feature type="region of interest" description="Disordered" evidence="10">
    <location>
        <begin position="331"/>
        <end position="356"/>
    </location>
</feature>
<dbReference type="InterPro" id="IPR003593">
    <property type="entry name" value="AAA+_ATPase"/>
</dbReference>
<evidence type="ECO:0000256" key="10">
    <source>
        <dbReference type="SAM" id="MobiDB-lite"/>
    </source>
</evidence>
<feature type="transmembrane region" description="Helical" evidence="11">
    <location>
        <begin position="650"/>
        <end position="672"/>
    </location>
</feature>
<dbReference type="InterPro" id="IPR017871">
    <property type="entry name" value="ABC_transporter-like_CS"/>
</dbReference>
<evidence type="ECO:0000256" key="9">
    <source>
        <dbReference type="ARBA" id="ARBA00023136"/>
    </source>
</evidence>
<dbReference type="Pfam" id="PF12698">
    <property type="entry name" value="ABC2_membrane_3"/>
    <property type="match status" value="2"/>
</dbReference>
<dbReference type="Gene3D" id="3.40.50.300">
    <property type="entry name" value="P-loop containing nucleotide triphosphate hydrolases"/>
    <property type="match status" value="2"/>
</dbReference>
<dbReference type="EMBL" id="CAJNOR010000184">
    <property type="protein sequence ID" value="CAF0831145.1"/>
    <property type="molecule type" value="Genomic_DNA"/>
</dbReference>
<evidence type="ECO:0000256" key="11">
    <source>
        <dbReference type="SAM" id="Phobius"/>
    </source>
</evidence>
<feature type="transmembrane region" description="Helical" evidence="11">
    <location>
        <begin position="1718"/>
        <end position="1742"/>
    </location>
</feature>
<dbReference type="GO" id="GO:0140359">
    <property type="term" value="F:ABC-type transporter activity"/>
    <property type="evidence" value="ECO:0007669"/>
    <property type="project" value="InterPro"/>
</dbReference>
<dbReference type="InterPro" id="IPR056264">
    <property type="entry name" value="R2_ABCA1-4-like"/>
</dbReference>
<evidence type="ECO:0000256" key="6">
    <source>
        <dbReference type="ARBA" id="ARBA00022741"/>
    </source>
</evidence>
<dbReference type="FunFam" id="3.40.50.300:FF:000327">
    <property type="entry name" value="ATP-binding cassette sub-family A member 3"/>
    <property type="match status" value="1"/>
</dbReference>
<comment type="subcellular location">
    <subcellularLocation>
        <location evidence="1">Membrane</location>
        <topology evidence="1">Multi-pass membrane protein</topology>
    </subcellularLocation>
</comment>
<evidence type="ECO:0000256" key="5">
    <source>
        <dbReference type="ARBA" id="ARBA00022737"/>
    </source>
</evidence>
<evidence type="ECO:0000313" key="15">
    <source>
        <dbReference type="Proteomes" id="UP000663828"/>
    </source>
</evidence>
<evidence type="ECO:0000256" key="7">
    <source>
        <dbReference type="ARBA" id="ARBA00022840"/>
    </source>
</evidence>
<dbReference type="EMBL" id="CAJNOJ010000022">
    <property type="protein sequence ID" value="CAF0852206.1"/>
    <property type="molecule type" value="Genomic_DNA"/>
</dbReference>
<feature type="compositionally biased region" description="Basic and acidic residues" evidence="10">
    <location>
        <begin position="1281"/>
        <end position="1290"/>
    </location>
</feature>
<dbReference type="GO" id="GO:0005319">
    <property type="term" value="F:lipid transporter activity"/>
    <property type="evidence" value="ECO:0007669"/>
    <property type="project" value="TreeGrafter"/>
</dbReference>
<feature type="transmembrane region" description="Helical" evidence="11">
    <location>
        <begin position="754"/>
        <end position="772"/>
    </location>
</feature>
<dbReference type="SMART" id="SM00382">
    <property type="entry name" value="AAA"/>
    <property type="match status" value="2"/>
</dbReference>
<name>A0A813UM87_ADIRI</name>
<comment type="similarity">
    <text evidence="2">Belongs to the ABC transporter superfamily. ABCA family.</text>
</comment>
<dbReference type="GO" id="GO:0016020">
    <property type="term" value="C:membrane"/>
    <property type="evidence" value="ECO:0007669"/>
    <property type="project" value="UniProtKB-SubCell"/>
</dbReference>
<feature type="domain" description="ABC transporter" evidence="12">
    <location>
        <begin position="913"/>
        <end position="1142"/>
    </location>
</feature>
<evidence type="ECO:0000256" key="2">
    <source>
        <dbReference type="ARBA" id="ARBA00008869"/>
    </source>
</evidence>
<dbReference type="InterPro" id="IPR026082">
    <property type="entry name" value="ABCA"/>
</dbReference>
<evidence type="ECO:0000256" key="4">
    <source>
        <dbReference type="ARBA" id="ARBA00022692"/>
    </source>
</evidence>
<evidence type="ECO:0000313" key="14">
    <source>
        <dbReference type="EMBL" id="CAF0852206.1"/>
    </source>
</evidence>
<comment type="caution">
    <text evidence="13">The sequence shown here is derived from an EMBL/GenBank/DDBJ whole genome shotgun (WGS) entry which is preliminary data.</text>
</comment>
<dbReference type="InterPro" id="IPR013525">
    <property type="entry name" value="ABC2_TM"/>
</dbReference>
<keyword evidence="3" id="KW-0813">Transport</keyword>
<feature type="transmembrane region" description="Helical" evidence="11">
    <location>
        <begin position="1686"/>
        <end position="1712"/>
    </location>
</feature>
<feature type="domain" description="ABC transporter" evidence="12">
    <location>
        <begin position="1907"/>
        <end position="2143"/>
    </location>
</feature>
<feature type="transmembrane region" description="Helical" evidence="11">
    <location>
        <begin position="832"/>
        <end position="853"/>
    </location>
</feature>
<dbReference type="FunFam" id="3.40.50.300:FF:000298">
    <property type="entry name" value="ATP-binding cassette sub-family A member 12"/>
    <property type="match status" value="1"/>
</dbReference>
<organism evidence="13 15">
    <name type="scientific">Adineta ricciae</name>
    <name type="common">Rotifer</name>
    <dbReference type="NCBI Taxonomy" id="249248"/>
    <lineage>
        <taxon>Eukaryota</taxon>
        <taxon>Metazoa</taxon>
        <taxon>Spiralia</taxon>
        <taxon>Gnathifera</taxon>
        <taxon>Rotifera</taxon>
        <taxon>Eurotatoria</taxon>
        <taxon>Bdelloidea</taxon>
        <taxon>Adinetida</taxon>
        <taxon>Adinetidae</taxon>
        <taxon>Adineta</taxon>
    </lineage>
</organism>
<keyword evidence="7" id="KW-0067">ATP-binding</keyword>
<dbReference type="PANTHER" id="PTHR19229:SF36">
    <property type="entry name" value="ATP-BINDING CASSETTE SUB-FAMILY A MEMBER 2"/>
    <property type="match status" value="1"/>
</dbReference>
<dbReference type="InterPro" id="IPR003439">
    <property type="entry name" value="ABC_transporter-like_ATP-bd"/>
</dbReference>
<reference evidence="13" key="1">
    <citation type="submission" date="2021-02" db="EMBL/GenBank/DDBJ databases">
        <authorList>
            <person name="Nowell W R."/>
        </authorList>
    </citation>
    <scope>NUCLEOTIDE SEQUENCE</scope>
</reference>
<sequence>MGVFRQIRLVLWKNFTIRRRRWPRVIFELIWPLFLFLILMWVRTRNLVFYYDSCHNDAKYLGSTGFFPALQSYVCRWNNTCHNYTNPYDQFNSFDSNLGIWRTFSELGDSLSIVLNDTGTIDDINKLISQVDSLNAYSDIWNGTLSANRTPSDFNQLIPLSMINSLFSNSVNLSNLHQKWFMNRTESVPNLFVAAEVYFASVQTNYTYTYRTDIDIQQSFCTNGQFDRTFLIKNQTQSIQTMNYLCNNLSSIELKTFLINVQEQFDEIFVTTSGPIFFNLALNGLQAMQTIQSLGNRLNNLNISFPFQGTNDSLSLATLCGGRNDFSFNTGTSANSGTRSGTTSNETRSGGERSTQAEQVQEVLGIDWNEFATALLEFNESAMCRQSYQVGSGNIQQAIYVNRTCRCVLFDQLFNSYDFLKQFAVIIRPLLYGKIYYHPSNVPYDNLIKQINQTFESLDEFIKLLRQVHKAIQPTYDTVSKLCGFLPNATSICNQLNDYRLPISFFTIITEFVACSERNRFVPKASESDMVTDGQTNAVTNTFLAAIEFLDAIPDNATLPKHIRYKIRMALDYVDNTARTEDRYFNYAPRYGAPFSTKYHSFTFIYLQNALDRAIINTQTGMDVSYGIQTQQMPYPCWVNDRFVNSIRQMLPLFMVLSWIFTVSMNVKDIVYEKEKRLKEIMRIMGLYDSVHWFTWFVLCVVVMLVTSLLLVLILKFGKITQFSNLLILFILFVCYTLATINQCFLISVFFKRANLAACGAGIIYFLLYLPYTALINYDSQTRTWHKVIACLSSTVAFGLSCDYIARFEGMTQGIQWSNINKGAKPNDNFTFLYCLIMMLVDSVIYMLLTVYIENVFPGEYGIPQPWYYPLTKKYWFGYDIDKIRQRTEELKQTETNMNNENDVDLPQSEVGVEIQNLSKYYRNKLALKNLSVKFYRNMITAFLGRNGAGKSTTWSILTGLIPPTSGTAYIDGYDILTDIKVIRKRLGFAPQHNILFDRLTVKEHLEFFSALKGAPSETIEQETTKMLGDLSLEKKSENYSTQLSGGMKRKLSIAIAFIGNSTTVILDEPTAGVDPFARRAIWDLILKYKPGRTIVLSTHHLDEADLLSDRLAIISSGELKCVGTSMYLKHKYGEGYNLIVELTSKSDEKELRQNEASTDDALDPAHIELNDISLSMHFERLTEFLKEYMPDIRVKERHGDQITYVILDDVEHTRVFPKMLADLDENQAQYHIKSYGLSNSSLEQVFLRVADEVKRREDYERASCWKRMTTRIKGWTQKRQPKEEVQPEVKEEDEKDDQELFNTCLSDEWSSYTVERYTGIQHLFVQVLGLLIKRFHRTRRNIKGLIAEILLPIIFILLAMLVITLTPNQSDPPPLILHPWYWGKPNYMFQSMTNNQSSTLSKSVQQTFTQSPSLGTRCMASTMLDTRLYPCSSYGGYTSATPSSEVLNALNSVNYSYTHISPGCDCWEKMQVCPVGAGGPPPGYDTLQTQDTLFQLSGYNISDWIVKTEFREEYLMKRFGGIEFLSRSNLTVYDLLDETLIQQLVNISGQINQTIVTINATKLATLFRIHPPQASVWYNNKGWPSSVAFLNIFNNALLRGILRQQTSSASVDDYGITAINHPLPETTIQIDSELQTRVAIEMFTAICVIFALAFIPASFLVFLIDERVTTSKHLQFVSGVKGITYWWSTFLWDLTNYSVSITCCIIIFLAFGVESYVYKMNFLCLLLLLFLYGFATIPLMYPINYLFKTPSTGFVLISCINIFIGMMTSISTITLETFNDEEDLQRINQILTKVFLIFPHYCLGRGLFDMSKTHTTNVVSAKYIPNYQAKSPFEFNIVGRNLFALFIEGVFFFLFAILVQYRFFIPDRGCVRTPADSKTAVDDDDDVAAERQRIYSDRDNTSGDILRMIDLVKVYGWRFGKQFTAVKRTCVGVKQGECFGLLGINGSGKSTTFKMLTGEISMTDGNAFVNNYSVIKELNKVHENLGYCPQFDALDSLLTAREHLYLYARLRGIKRKNMPFIVDCLLKRLGLTLWADRPVKQYSGGNKRKLSTAISLIGNPSIIFMDEPTTGMDVRAKRFLWNCILTLTRKDHKSVVITSHSMEECETLCNRLVIMVNGKFKCLGSVQHLKAKFGDGYTILIRANIDTDTKRVVDYIKENIPESTVKEEHNKMLHFRVSTNVPLHRMFSVLEKAREDLRNIIEDYTVTQVTLDDVFVNFARIQEENQTSEQPDQNTTEESCFKRNFFYKLFHRKKKNIMELTSL</sequence>
<dbReference type="Pfam" id="PF00005">
    <property type="entry name" value="ABC_tran"/>
    <property type="match status" value="2"/>
</dbReference>
<keyword evidence="9 11" id="KW-0472">Membrane</keyword>
<dbReference type="Proteomes" id="UP000663828">
    <property type="component" value="Unassembled WGS sequence"/>
</dbReference>
<feature type="transmembrane region" description="Helical" evidence="11">
    <location>
        <begin position="1788"/>
        <end position="1805"/>
    </location>
</feature>
<evidence type="ECO:0000256" key="1">
    <source>
        <dbReference type="ARBA" id="ARBA00004141"/>
    </source>
</evidence>
<feature type="transmembrane region" description="Helical" evidence="11">
    <location>
        <begin position="1345"/>
        <end position="1366"/>
    </location>
</feature>
<evidence type="ECO:0000313" key="13">
    <source>
        <dbReference type="EMBL" id="CAF0831145.1"/>
    </source>
</evidence>
<dbReference type="OrthoDB" id="10255969at2759"/>
<evidence type="ECO:0000259" key="12">
    <source>
        <dbReference type="PROSITE" id="PS50893"/>
    </source>
</evidence>
<feature type="transmembrane region" description="Helical" evidence="11">
    <location>
        <begin position="727"/>
        <end position="747"/>
    </location>
</feature>
<feature type="region of interest" description="Disordered" evidence="10">
    <location>
        <begin position="1277"/>
        <end position="1298"/>
    </location>
</feature>
<keyword evidence="4 11" id="KW-0812">Transmembrane</keyword>
<dbReference type="PROSITE" id="PS00211">
    <property type="entry name" value="ABC_TRANSPORTER_1"/>
    <property type="match status" value="1"/>
</dbReference>
<feature type="transmembrane region" description="Helical" evidence="11">
    <location>
        <begin position="1843"/>
        <end position="1865"/>
    </location>
</feature>
<dbReference type="Proteomes" id="UP000663852">
    <property type="component" value="Unassembled WGS sequence"/>
</dbReference>
<dbReference type="SUPFAM" id="SSF52540">
    <property type="entry name" value="P-loop containing nucleoside triphosphate hydrolases"/>
    <property type="match status" value="2"/>
</dbReference>
<feature type="transmembrane region" description="Helical" evidence="11">
    <location>
        <begin position="1643"/>
        <end position="1665"/>
    </location>
</feature>
<dbReference type="CDD" id="cd03263">
    <property type="entry name" value="ABC_subfamily_A"/>
    <property type="match status" value="2"/>
</dbReference>
<keyword evidence="8 11" id="KW-1133">Transmembrane helix</keyword>
<dbReference type="PANTHER" id="PTHR19229">
    <property type="entry name" value="ATP-BINDING CASSETTE TRANSPORTER SUBFAMILY A ABCA"/>
    <property type="match status" value="1"/>
</dbReference>
<gene>
    <name evidence="14" type="ORF">EDS130_LOCUS7374</name>
    <name evidence="13" type="ORF">XAT740_LOCUS4467</name>
</gene>
<accession>A0A813UM87</accession>
<proteinExistence type="inferred from homology"/>
<evidence type="ECO:0000256" key="8">
    <source>
        <dbReference type="ARBA" id="ARBA00022989"/>
    </source>
</evidence>
<keyword evidence="15" id="KW-1185">Reference proteome</keyword>
<keyword evidence="5" id="KW-0677">Repeat</keyword>
<keyword evidence="6" id="KW-0547">Nucleotide-binding</keyword>
<evidence type="ECO:0000256" key="3">
    <source>
        <dbReference type="ARBA" id="ARBA00022448"/>
    </source>
</evidence>
<dbReference type="Pfam" id="PF23321">
    <property type="entry name" value="R1_ABCA1"/>
    <property type="match status" value="1"/>
</dbReference>
<dbReference type="InterPro" id="IPR027417">
    <property type="entry name" value="P-loop_NTPase"/>
</dbReference>
<protein>
    <recommendedName>
        <fullName evidence="12">ABC transporter domain-containing protein</fullName>
    </recommendedName>
</protein>
<dbReference type="PROSITE" id="PS50893">
    <property type="entry name" value="ABC_TRANSPORTER_2"/>
    <property type="match status" value="2"/>
</dbReference>
<dbReference type="GO" id="GO:0005524">
    <property type="term" value="F:ATP binding"/>
    <property type="evidence" value="ECO:0007669"/>
    <property type="project" value="UniProtKB-KW"/>
</dbReference>
<feature type="transmembrane region" description="Helical" evidence="11">
    <location>
        <begin position="693"/>
        <end position="715"/>
    </location>
</feature>
<dbReference type="GO" id="GO:0016887">
    <property type="term" value="F:ATP hydrolysis activity"/>
    <property type="evidence" value="ECO:0007669"/>
    <property type="project" value="InterPro"/>
</dbReference>
<feature type="transmembrane region" description="Helical" evidence="11">
    <location>
        <begin position="21"/>
        <end position="42"/>
    </location>
</feature>
<feature type="transmembrane region" description="Helical" evidence="11">
    <location>
        <begin position="1754"/>
        <end position="1776"/>
    </location>
</feature>